<organism evidence="2 3">
    <name type="scientific">Pontibaca salina</name>
    <dbReference type="NCBI Taxonomy" id="2795731"/>
    <lineage>
        <taxon>Bacteria</taxon>
        <taxon>Pseudomonadati</taxon>
        <taxon>Pseudomonadota</taxon>
        <taxon>Alphaproteobacteria</taxon>
        <taxon>Rhodobacterales</taxon>
        <taxon>Roseobacteraceae</taxon>
        <taxon>Pontibaca</taxon>
    </lineage>
</organism>
<feature type="chain" id="PRO_5037484631" description="Antifreeze glycopeptide polyprotein" evidence="1">
    <location>
        <begin position="19"/>
        <end position="508"/>
    </location>
</feature>
<accession>A0A934LZW9</accession>
<keyword evidence="1" id="KW-0732">Signal</keyword>
<dbReference type="Proteomes" id="UP000613255">
    <property type="component" value="Unassembled WGS sequence"/>
</dbReference>
<comment type="caution">
    <text evidence="2">The sequence shown here is derived from an EMBL/GenBank/DDBJ whole genome shotgun (WGS) entry which is preliminary data.</text>
</comment>
<dbReference type="EMBL" id="JAEIJD010000002">
    <property type="protein sequence ID" value="MBI6629128.1"/>
    <property type="molecule type" value="Genomic_DNA"/>
</dbReference>
<sequence>MRNKAALLAVLMPLTVAAEQPLSAIDWLKDPEMAEYSGPVLLEPPVSTSGREPEVRVSPLGSSIQPVGLVPPSSTGLPPDLWTGSDVMKLTRWIATAPVRDFTAMQRLLFTLLLTESNPPAAAKDAERLLLARLDRLIDLGAVDAARELVQSVGADKSAARFARWFDTSLLTGDEDKSCAVLTEKPALAPGLPARIFCAARGNDWQTAALILETARALELLPNAQLDLLDWFLHPDLFEDAAPMPVPRDPDPLTFRLFETIGERLPTSDLPRAFATADLRDVAGWKAQIEAAERLARIGALSPNQLLGLYTERQPAASGGVWTRVAAVQSFEAALNEGDDKAIANSLPLVWDAMRDIRLEVPFATLFAERLAQQDLTDPKAQMLAWRIQLLGPAYEEASHKPPYKTPETAFLAAVAQGTAGGIAAPGTMAQAIADGFARGEAPPDDLRRALDRGQLGEVILRTIVLFNTGAHGNPDAITGALATLRTVNLEDTARRAALQLMLLERVP</sequence>
<dbReference type="AlphaFoldDB" id="A0A934LZW9"/>
<evidence type="ECO:0008006" key="4">
    <source>
        <dbReference type="Google" id="ProtNLM"/>
    </source>
</evidence>
<feature type="signal peptide" evidence="1">
    <location>
        <begin position="1"/>
        <end position="18"/>
    </location>
</feature>
<evidence type="ECO:0000256" key="1">
    <source>
        <dbReference type="SAM" id="SignalP"/>
    </source>
</evidence>
<protein>
    <recommendedName>
        <fullName evidence="4">Antifreeze glycopeptide polyprotein</fullName>
    </recommendedName>
</protein>
<gene>
    <name evidence="2" type="ORF">JAO82_04455</name>
</gene>
<keyword evidence="3" id="KW-1185">Reference proteome</keyword>
<evidence type="ECO:0000313" key="2">
    <source>
        <dbReference type="EMBL" id="MBI6629128.1"/>
    </source>
</evidence>
<proteinExistence type="predicted"/>
<evidence type="ECO:0000313" key="3">
    <source>
        <dbReference type="Proteomes" id="UP000613255"/>
    </source>
</evidence>
<reference evidence="2" key="1">
    <citation type="submission" date="2020-12" db="EMBL/GenBank/DDBJ databases">
        <title>Pontibaca salina gen. nov., sp. nov., isolated from marine sediment.</title>
        <authorList>
            <person name="Bo J."/>
            <person name="Wang S."/>
            <person name="Song X."/>
            <person name="Du Z."/>
        </authorList>
    </citation>
    <scope>NUCLEOTIDE SEQUENCE</scope>
    <source>
        <strain evidence="2">S1109L</strain>
    </source>
</reference>
<dbReference type="RefSeq" id="WP_198685136.1">
    <property type="nucleotide sequence ID" value="NZ_JAEIJD010000002.1"/>
</dbReference>
<name>A0A934LZW9_9RHOB</name>